<dbReference type="PROSITE" id="PS00518">
    <property type="entry name" value="ZF_RING_1"/>
    <property type="match status" value="1"/>
</dbReference>
<feature type="domain" description="RING-type" evidence="6">
    <location>
        <begin position="12"/>
        <end position="51"/>
    </location>
</feature>
<evidence type="ECO:0000256" key="2">
    <source>
        <dbReference type="ARBA" id="ARBA00022771"/>
    </source>
</evidence>
<keyword evidence="1" id="KW-0479">Metal-binding</keyword>
<evidence type="ECO:0000256" key="5">
    <source>
        <dbReference type="SAM" id="SignalP"/>
    </source>
</evidence>
<reference evidence="7" key="2">
    <citation type="submission" date="2025-09" db="UniProtKB">
        <authorList>
            <consortium name="Ensembl"/>
        </authorList>
    </citation>
    <scope>IDENTIFICATION</scope>
</reference>
<evidence type="ECO:0000256" key="1">
    <source>
        <dbReference type="ARBA" id="ARBA00022723"/>
    </source>
</evidence>
<evidence type="ECO:0000256" key="3">
    <source>
        <dbReference type="ARBA" id="ARBA00022833"/>
    </source>
</evidence>
<evidence type="ECO:0000313" key="7">
    <source>
        <dbReference type="Ensembl" id="ENSSCAP00000003506.1"/>
    </source>
</evidence>
<dbReference type="Ensembl" id="ENSSCAT00000004079.1">
    <property type="protein sequence ID" value="ENSSCAP00000003506.1"/>
    <property type="gene ID" value="ENSSCAG00000002928.1"/>
</dbReference>
<protein>
    <recommendedName>
        <fullName evidence="6">RING-type domain-containing protein</fullName>
    </recommendedName>
</protein>
<dbReference type="SUPFAM" id="SSF57850">
    <property type="entry name" value="RING/U-box"/>
    <property type="match status" value="1"/>
</dbReference>
<reference evidence="7" key="1">
    <citation type="submission" date="2025-08" db="UniProtKB">
        <authorList>
            <consortium name="Ensembl"/>
        </authorList>
    </citation>
    <scope>IDENTIFICATION</scope>
</reference>
<keyword evidence="3" id="KW-0862">Zinc</keyword>
<evidence type="ECO:0000256" key="4">
    <source>
        <dbReference type="PROSITE-ProRule" id="PRU00175"/>
    </source>
</evidence>
<dbReference type="OMA" id="RWTERNP"/>
<dbReference type="InterPro" id="IPR017907">
    <property type="entry name" value="Znf_RING_CS"/>
</dbReference>
<organism evidence="7 8">
    <name type="scientific">Serinus canaria</name>
    <name type="common">Island canary</name>
    <name type="synonym">Fringilla canaria</name>
    <dbReference type="NCBI Taxonomy" id="9135"/>
    <lineage>
        <taxon>Eukaryota</taxon>
        <taxon>Metazoa</taxon>
        <taxon>Chordata</taxon>
        <taxon>Craniata</taxon>
        <taxon>Vertebrata</taxon>
        <taxon>Euteleostomi</taxon>
        <taxon>Archelosauria</taxon>
        <taxon>Archosauria</taxon>
        <taxon>Dinosauria</taxon>
        <taxon>Saurischia</taxon>
        <taxon>Theropoda</taxon>
        <taxon>Coelurosauria</taxon>
        <taxon>Aves</taxon>
        <taxon>Neognathae</taxon>
        <taxon>Neoaves</taxon>
        <taxon>Telluraves</taxon>
        <taxon>Australaves</taxon>
        <taxon>Passeriformes</taxon>
        <taxon>Passeroidea</taxon>
        <taxon>Fringillidae</taxon>
        <taxon>Carduelinae</taxon>
        <taxon>Serinus</taxon>
    </lineage>
</organism>
<dbReference type="Gene3D" id="3.30.40.10">
    <property type="entry name" value="Zinc/RING finger domain, C3HC4 (zinc finger)"/>
    <property type="match status" value="1"/>
</dbReference>
<sequence>LPIYALLSILNCAICQDICEDVASTQPCHHHFCLGCILRWTQRNPVCPLCRRTIVTVRFSDHGEDDYLETSITVPEELSVDNFTALKQSKILDTLFQNQKSQSP</sequence>
<dbReference type="PROSITE" id="PS50089">
    <property type="entry name" value="ZF_RING_2"/>
    <property type="match status" value="1"/>
</dbReference>
<name>A0A8C9MHJ0_SERCA</name>
<dbReference type="Pfam" id="PF13639">
    <property type="entry name" value="zf-RING_2"/>
    <property type="match status" value="1"/>
</dbReference>
<dbReference type="PANTHER" id="PTHR15315:SF26">
    <property type="entry name" value="E3 UBIQUITIN-PROTEIN LIGASE NRDP1"/>
    <property type="match status" value="1"/>
</dbReference>
<accession>A0A8C9MHJ0</accession>
<dbReference type="SMART" id="SM00184">
    <property type="entry name" value="RING"/>
    <property type="match status" value="1"/>
</dbReference>
<dbReference type="InterPro" id="IPR001841">
    <property type="entry name" value="Znf_RING"/>
</dbReference>
<keyword evidence="8" id="KW-1185">Reference proteome</keyword>
<dbReference type="GeneTree" id="ENSGT01150000287045"/>
<evidence type="ECO:0000259" key="6">
    <source>
        <dbReference type="PROSITE" id="PS50089"/>
    </source>
</evidence>
<feature type="chain" id="PRO_5034482457" description="RING-type domain-containing protein" evidence="5">
    <location>
        <begin position="16"/>
        <end position="104"/>
    </location>
</feature>
<dbReference type="PANTHER" id="PTHR15315">
    <property type="entry name" value="RING FINGER PROTEIN 41, 151"/>
    <property type="match status" value="1"/>
</dbReference>
<keyword evidence="2 4" id="KW-0863">Zinc-finger</keyword>
<feature type="signal peptide" evidence="5">
    <location>
        <begin position="1"/>
        <end position="15"/>
    </location>
</feature>
<dbReference type="AlphaFoldDB" id="A0A8C9MHJ0"/>
<keyword evidence="5" id="KW-0732">Signal</keyword>
<evidence type="ECO:0000313" key="8">
    <source>
        <dbReference type="Proteomes" id="UP000694409"/>
    </source>
</evidence>
<dbReference type="InterPro" id="IPR013083">
    <property type="entry name" value="Znf_RING/FYVE/PHD"/>
</dbReference>
<dbReference type="GO" id="GO:0008270">
    <property type="term" value="F:zinc ion binding"/>
    <property type="evidence" value="ECO:0007669"/>
    <property type="project" value="UniProtKB-KW"/>
</dbReference>
<dbReference type="Proteomes" id="UP000694409">
    <property type="component" value="Unassembled WGS sequence"/>
</dbReference>
<proteinExistence type="predicted"/>